<dbReference type="GO" id="GO:0016607">
    <property type="term" value="C:nuclear speck"/>
    <property type="evidence" value="ECO:0007669"/>
    <property type="project" value="TreeGrafter"/>
</dbReference>
<dbReference type="PANTHER" id="PTHR13196:SF24">
    <property type="entry name" value="DENN DOMAIN-CONTAINING PROTEIN 1B"/>
    <property type="match status" value="1"/>
</dbReference>
<comment type="subcellular location">
    <subcellularLocation>
        <location evidence="1">Cytoplasmic vesicle</location>
        <location evidence="1">Clathrin-coated vesicle</location>
    </subcellularLocation>
</comment>
<dbReference type="InterPro" id="IPR040032">
    <property type="entry name" value="DENND1A/B/C"/>
</dbReference>
<dbReference type="Proteomes" id="UP000265120">
    <property type="component" value="Chromosome 2"/>
</dbReference>
<dbReference type="OMA" id="IIFICHI"/>
<dbReference type="PROSITE" id="PS50211">
    <property type="entry name" value="DENN"/>
    <property type="match status" value="1"/>
</dbReference>
<dbReference type="FunFam" id="3.30.450.200:FF:000003">
    <property type="entry name" value="DENN domain containing 1A"/>
    <property type="match status" value="1"/>
</dbReference>
<evidence type="ECO:0000259" key="5">
    <source>
        <dbReference type="PROSITE" id="PS50211"/>
    </source>
</evidence>
<dbReference type="GO" id="GO:0030136">
    <property type="term" value="C:clathrin-coated vesicle"/>
    <property type="evidence" value="ECO:0007669"/>
    <property type="project" value="UniProtKB-SubCell"/>
</dbReference>
<dbReference type="InterPro" id="IPR043153">
    <property type="entry name" value="DENN_C"/>
</dbReference>
<sequence length="753" mass="83760">EVLQTIPKFCFPFDVERVNQSQVGQNFTFVLTDIDSKQRFGFCRLTQGCRVCICLLSYLPWFEIYYKLLNTLADYLLKKQENDLNDMLNSLYDLPVPKPHMPVNLSVHSYFIAPDINGLPTIPESRNLTEYFVAVDVNNMLQLYASMLHERRIIITSSKLSTLTACVHGAAALLFPMYWQHIFIPVLPPHLLDYCCAPMPYFVGVHLSLLERVQSRSLEDVVILNVDNNTLESPFDDLHNLPSDVMSALKSKLKKQSTATGSGVARAFLRAQAALFGSYRDALRYRPGEPITFCEESFVNHRSSTMRSFLSMAVNLQLFKQFIDGRLAKLNAGRGFTDVFEEEITEGGFCGSDGQFKERRNPPESAGHLLKNAALLIEHAVVFTTYLLETKQTSCLLRISSEDSGDVPSYTEDSDDSLDLDIDSSNPGQMNLLAEILDSLNTSTLEQGKLSAAKSLDFFRSMEDLDYTEGSSDDVSDDQGGWNMGQDDSVVHGKHLPPSPRRQPNRVTLSKPADAPPVTVVSASPPVTVVSASPPVTVVSASSPANTARVFRNQEFSSRSSSDLLSKPLPVGRAPDHRFSCSPSLFNKLTPPPPSPALSDGPRSSDTSPLPTVRSRTISEPKINNEPPEIQNQCSSTSILRRKVLSKDVVRQYQEKAQQKQSGRGPEEGEENQFKQRYSALPVPWEKEGSQRGQQDNDQSVDQSKGSGVALGREQEKDKESMSCRNSVVHTRPQLLKVQCNNSNHRSKNPNET</sequence>
<dbReference type="Pfam" id="PF02141">
    <property type="entry name" value="DENN"/>
    <property type="match status" value="1"/>
</dbReference>
<dbReference type="FunFam" id="3.40.50.11500:FF:000001">
    <property type="entry name" value="Putative DENN domain-containing protein 1A"/>
    <property type="match status" value="1"/>
</dbReference>
<dbReference type="GO" id="GO:0005085">
    <property type="term" value="F:guanyl-nucleotide exchange factor activity"/>
    <property type="evidence" value="ECO:0007669"/>
    <property type="project" value="UniProtKB-KW"/>
</dbReference>
<dbReference type="GeneTree" id="ENSGT00940000155446"/>
<feature type="compositionally biased region" description="Polar residues" evidence="4">
    <location>
        <begin position="630"/>
        <end position="639"/>
    </location>
</feature>
<feature type="compositionally biased region" description="Basic and acidic residues" evidence="4">
    <location>
        <begin position="713"/>
        <end position="722"/>
    </location>
</feature>
<name>A0A3P8WGE6_CYNSE</name>
<dbReference type="GO" id="GO:1901981">
    <property type="term" value="F:phosphatidylinositol phosphate binding"/>
    <property type="evidence" value="ECO:0007669"/>
    <property type="project" value="TreeGrafter"/>
</dbReference>
<dbReference type="STRING" id="244447.ENSCSEP00000025799"/>
<reference evidence="6" key="2">
    <citation type="submission" date="2025-08" db="UniProtKB">
        <authorList>
            <consortium name="Ensembl"/>
        </authorList>
    </citation>
    <scope>IDENTIFICATION</scope>
</reference>
<dbReference type="Pfam" id="PF03455">
    <property type="entry name" value="dDENN"/>
    <property type="match status" value="1"/>
</dbReference>
<dbReference type="Gene3D" id="6.10.140.1000">
    <property type="match status" value="1"/>
</dbReference>
<proteinExistence type="predicted"/>
<dbReference type="SMART" id="SM00801">
    <property type="entry name" value="dDENN"/>
    <property type="match status" value="1"/>
</dbReference>
<feature type="compositionally biased region" description="Acidic residues" evidence="4">
    <location>
        <begin position="412"/>
        <end position="422"/>
    </location>
</feature>
<feature type="region of interest" description="Disordered" evidence="4">
    <location>
        <begin position="651"/>
        <end position="753"/>
    </location>
</feature>
<evidence type="ECO:0000313" key="6">
    <source>
        <dbReference type="Ensembl" id="ENSCSEP00000025799.1"/>
    </source>
</evidence>
<dbReference type="AlphaFoldDB" id="A0A3P8WGE6"/>
<dbReference type="GO" id="GO:0006897">
    <property type="term" value="P:endocytosis"/>
    <property type="evidence" value="ECO:0007669"/>
    <property type="project" value="TreeGrafter"/>
</dbReference>
<keyword evidence="3" id="KW-0968">Cytoplasmic vesicle</keyword>
<dbReference type="PANTHER" id="PTHR13196">
    <property type="entry name" value="DENN DOMAIN-CONTAINING"/>
    <property type="match status" value="1"/>
</dbReference>
<keyword evidence="7" id="KW-1185">Reference proteome</keyword>
<dbReference type="Ensembl" id="ENSCSET00000026136.1">
    <property type="protein sequence ID" value="ENSCSEP00000025799.1"/>
    <property type="gene ID" value="ENSCSEG00000016465.1"/>
</dbReference>
<evidence type="ECO:0000256" key="4">
    <source>
        <dbReference type="SAM" id="MobiDB-lite"/>
    </source>
</evidence>
<accession>A0A3P8WGE6</accession>
<feature type="region of interest" description="Disordered" evidence="4">
    <location>
        <begin position="582"/>
        <end position="639"/>
    </location>
</feature>
<dbReference type="InterPro" id="IPR005113">
    <property type="entry name" value="uDENN_dom"/>
</dbReference>
<protein>
    <submittedName>
        <fullName evidence="6">DENN domain containing 1B</fullName>
    </submittedName>
</protein>
<feature type="compositionally biased region" description="Polar residues" evidence="4">
    <location>
        <begin position="691"/>
        <end position="706"/>
    </location>
</feature>
<evidence type="ECO:0000313" key="7">
    <source>
        <dbReference type="Proteomes" id="UP000265120"/>
    </source>
</evidence>
<evidence type="ECO:0000256" key="3">
    <source>
        <dbReference type="ARBA" id="ARBA00023329"/>
    </source>
</evidence>
<evidence type="ECO:0000256" key="2">
    <source>
        <dbReference type="ARBA" id="ARBA00022658"/>
    </source>
</evidence>
<keyword evidence="2" id="KW-0344">Guanine-nucleotide releasing factor</keyword>
<dbReference type="InterPro" id="IPR001194">
    <property type="entry name" value="cDENN_dom"/>
</dbReference>
<dbReference type="Pfam" id="PF03456">
    <property type="entry name" value="uDENN"/>
    <property type="match status" value="1"/>
</dbReference>
<feature type="domain" description="UDENN" evidence="5">
    <location>
        <begin position="1"/>
        <end position="333"/>
    </location>
</feature>
<dbReference type="GO" id="GO:0005829">
    <property type="term" value="C:cytosol"/>
    <property type="evidence" value="ECO:0007669"/>
    <property type="project" value="TreeGrafter"/>
</dbReference>
<reference evidence="6 7" key="1">
    <citation type="journal article" date="2014" name="Nat. Genet.">
        <title>Whole-genome sequence of a flatfish provides insights into ZW sex chromosome evolution and adaptation to a benthic lifestyle.</title>
        <authorList>
            <person name="Chen S."/>
            <person name="Zhang G."/>
            <person name="Shao C."/>
            <person name="Huang Q."/>
            <person name="Liu G."/>
            <person name="Zhang P."/>
            <person name="Song W."/>
            <person name="An N."/>
            <person name="Chalopin D."/>
            <person name="Volff J.N."/>
            <person name="Hong Y."/>
            <person name="Li Q."/>
            <person name="Sha Z."/>
            <person name="Zhou H."/>
            <person name="Xie M."/>
            <person name="Yu Q."/>
            <person name="Liu Y."/>
            <person name="Xiang H."/>
            <person name="Wang N."/>
            <person name="Wu K."/>
            <person name="Yang C."/>
            <person name="Zhou Q."/>
            <person name="Liao X."/>
            <person name="Yang L."/>
            <person name="Hu Q."/>
            <person name="Zhang J."/>
            <person name="Meng L."/>
            <person name="Jin L."/>
            <person name="Tian Y."/>
            <person name="Lian J."/>
            <person name="Yang J."/>
            <person name="Miao G."/>
            <person name="Liu S."/>
            <person name="Liang Z."/>
            <person name="Yan F."/>
            <person name="Li Y."/>
            <person name="Sun B."/>
            <person name="Zhang H."/>
            <person name="Zhang J."/>
            <person name="Zhu Y."/>
            <person name="Du M."/>
            <person name="Zhao Y."/>
            <person name="Schartl M."/>
            <person name="Tang Q."/>
            <person name="Wang J."/>
        </authorList>
    </citation>
    <scope>NUCLEOTIDE SEQUENCE</scope>
</reference>
<feature type="compositionally biased region" description="Acidic residues" evidence="4">
    <location>
        <begin position="467"/>
        <end position="477"/>
    </location>
</feature>
<feature type="region of interest" description="Disordered" evidence="4">
    <location>
        <begin position="403"/>
        <end position="424"/>
    </location>
</feature>
<feature type="region of interest" description="Disordered" evidence="4">
    <location>
        <begin position="467"/>
        <end position="520"/>
    </location>
</feature>
<dbReference type="GO" id="GO:0032456">
    <property type="term" value="P:endocytic recycling"/>
    <property type="evidence" value="ECO:0007669"/>
    <property type="project" value="TreeGrafter"/>
</dbReference>
<dbReference type="SMART" id="SM00799">
    <property type="entry name" value="DENN"/>
    <property type="match status" value="1"/>
</dbReference>
<feature type="compositionally biased region" description="Polar residues" evidence="4">
    <location>
        <begin position="602"/>
        <end position="618"/>
    </location>
</feature>
<dbReference type="InParanoid" id="A0A3P8WGE6"/>
<dbReference type="Gene3D" id="3.30.450.200">
    <property type="match status" value="1"/>
</dbReference>
<dbReference type="Gene3D" id="3.40.50.11500">
    <property type="match status" value="1"/>
</dbReference>
<dbReference type="InterPro" id="IPR037516">
    <property type="entry name" value="Tripartite_DENN"/>
</dbReference>
<organism evidence="6 7">
    <name type="scientific">Cynoglossus semilaevis</name>
    <name type="common">Tongue sole</name>
    <dbReference type="NCBI Taxonomy" id="244447"/>
    <lineage>
        <taxon>Eukaryota</taxon>
        <taxon>Metazoa</taxon>
        <taxon>Chordata</taxon>
        <taxon>Craniata</taxon>
        <taxon>Vertebrata</taxon>
        <taxon>Euteleostomi</taxon>
        <taxon>Actinopterygii</taxon>
        <taxon>Neopterygii</taxon>
        <taxon>Teleostei</taxon>
        <taxon>Neoteleostei</taxon>
        <taxon>Acanthomorphata</taxon>
        <taxon>Carangaria</taxon>
        <taxon>Pleuronectiformes</taxon>
        <taxon>Pleuronectoidei</taxon>
        <taxon>Cynoglossidae</taxon>
        <taxon>Cynoglossinae</taxon>
        <taxon>Cynoglossus</taxon>
    </lineage>
</organism>
<feature type="compositionally biased region" description="Polar residues" evidence="4">
    <location>
        <begin position="739"/>
        <end position="753"/>
    </location>
</feature>
<reference evidence="6" key="3">
    <citation type="submission" date="2025-09" db="UniProtKB">
        <authorList>
            <consortium name="Ensembl"/>
        </authorList>
    </citation>
    <scope>IDENTIFICATION</scope>
</reference>
<dbReference type="InterPro" id="IPR005112">
    <property type="entry name" value="dDENN_dom"/>
</dbReference>
<evidence type="ECO:0000256" key="1">
    <source>
        <dbReference type="ARBA" id="ARBA00004132"/>
    </source>
</evidence>